<dbReference type="FunFam" id="3.90.940.20:FF:000001">
    <property type="entry name" value="DNA-directed RNA polymerases I, II, and III subunit RPABC1"/>
    <property type="match status" value="1"/>
</dbReference>
<dbReference type="Pfam" id="PF01191">
    <property type="entry name" value="RNA_pol_Rpb5_C"/>
    <property type="match status" value="1"/>
</dbReference>
<dbReference type="FunFam" id="3.40.1340.10:FF:000002">
    <property type="entry name" value="DNA-directed RNA polymerases I, II, and III subunit RPABC1"/>
    <property type="match status" value="1"/>
</dbReference>
<dbReference type="GO" id="GO:0003899">
    <property type="term" value="F:DNA-directed RNA polymerase activity"/>
    <property type="evidence" value="ECO:0007669"/>
    <property type="project" value="InterPro"/>
</dbReference>
<dbReference type="HOGENOM" id="CLU_497818_0_0_1"/>
<dbReference type="InterPro" id="IPR036710">
    <property type="entry name" value="RNA_pol_Rpb5_N_sf"/>
</dbReference>
<dbReference type="InterPro" id="IPR014381">
    <property type="entry name" value="Arch_Rpo5/euc_Rpb5"/>
</dbReference>
<feature type="domain" description="RNA polymerase subunit H/Rpb5 C-terminal" evidence="6">
    <location>
        <begin position="161"/>
        <end position="227"/>
    </location>
</feature>
<dbReference type="OrthoDB" id="248779at2759"/>
<dbReference type="GO" id="GO:0006367">
    <property type="term" value="P:transcription initiation at RNA polymerase II promoter"/>
    <property type="evidence" value="ECO:0007669"/>
    <property type="project" value="UniProtKB-ARBA"/>
</dbReference>
<dbReference type="RefSeq" id="XP_006693468.1">
    <property type="nucleotide sequence ID" value="XM_006693405.1"/>
</dbReference>
<proteinExistence type="inferred from homology"/>
<dbReference type="Pfam" id="PF03871">
    <property type="entry name" value="RNA_pol_Rpb5_N"/>
    <property type="match status" value="1"/>
</dbReference>
<dbReference type="eggNOG" id="KOG3218">
    <property type="taxonomic scope" value="Eukaryota"/>
</dbReference>
<keyword evidence="9" id="KW-1185">Reference proteome</keyword>
<gene>
    <name evidence="8" type="ORF">CTHT_0030140</name>
</gene>
<dbReference type="Gene3D" id="3.40.1340.10">
    <property type="entry name" value="RNA polymerase, Rpb5, N-terminal domain"/>
    <property type="match status" value="1"/>
</dbReference>
<organism evidence="9">
    <name type="scientific">Chaetomium thermophilum (strain DSM 1495 / CBS 144.50 / IMI 039719)</name>
    <name type="common">Thermochaetoides thermophila</name>
    <dbReference type="NCBI Taxonomy" id="759272"/>
    <lineage>
        <taxon>Eukaryota</taxon>
        <taxon>Fungi</taxon>
        <taxon>Dikarya</taxon>
        <taxon>Ascomycota</taxon>
        <taxon>Pezizomycotina</taxon>
        <taxon>Sordariomycetes</taxon>
        <taxon>Sordariomycetidae</taxon>
        <taxon>Sordariales</taxon>
        <taxon>Chaetomiaceae</taxon>
        <taxon>Thermochaetoides</taxon>
    </lineage>
</organism>
<evidence type="ECO:0000256" key="2">
    <source>
        <dbReference type="ARBA" id="ARBA00020809"/>
    </source>
</evidence>
<dbReference type="KEGG" id="cthr:CTHT_0030140"/>
<dbReference type="InterPro" id="IPR005571">
    <property type="entry name" value="RNA_pol_Rpb5_N"/>
</dbReference>
<dbReference type="PANTHER" id="PTHR10535:SF0">
    <property type="entry name" value="DNA-DIRECTED RNA POLYMERASES I, II, AND III SUBUNIT RPABC1"/>
    <property type="match status" value="1"/>
</dbReference>
<dbReference type="HAMAP" id="MF_00025">
    <property type="entry name" value="RNApol_Rpo5_RPB5"/>
    <property type="match status" value="1"/>
</dbReference>
<dbReference type="STRING" id="759272.G0S3P6"/>
<evidence type="ECO:0000313" key="9">
    <source>
        <dbReference type="Proteomes" id="UP000008066"/>
    </source>
</evidence>
<protein>
    <recommendedName>
        <fullName evidence="2">DNA-directed RNA polymerases I, II, and III subunit RPABC1</fullName>
    </recommendedName>
</protein>
<keyword evidence="4" id="KW-0539">Nucleus</keyword>
<dbReference type="GeneID" id="18257052"/>
<dbReference type="EMBL" id="GL988041">
    <property type="protein sequence ID" value="EGS21172.1"/>
    <property type="molecule type" value="Genomic_DNA"/>
</dbReference>
<dbReference type="Gene3D" id="3.90.940.20">
    <property type="entry name" value="RPB5-like RNA polymerase subunit"/>
    <property type="match status" value="1"/>
</dbReference>
<feature type="domain" description="RNA polymerase Rpb5 N-terminal" evidence="7">
    <location>
        <begin position="11"/>
        <end position="117"/>
    </location>
</feature>
<name>G0S3P6_CHATD</name>
<dbReference type="GO" id="GO:0006362">
    <property type="term" value="P:transcription elongation by RNA polymerase I"/>
    <property type="evidence" value="ECO:0007669"/>
    <property type="project" value="UniProtKB-ARBA"/>
</dbReference>
<dbReference type="AlphaFoldDB" id="G0S3P6"/>
<accession>G0S3P6</accession>
<sequence length="547" mass="60360">MEDETNASAYEKEVTRLWRAWRTVHEMVQDRGYELADEEVKISLERFKAEYTNEDGSPNRAKMQFSARPSEAMIKKFTPPPTPQNPDPQPECGTIWVEFCPEKTSIGISVMKKFVEHCAQNNFKAGILVTAVALSSQARKVMTVTSQFTLIECFLEEDLLVNITHHELVPKHILLSREEKAALLKRYRLKETQLPRILSKDPIARYLGLKRGQVVKIIRTSETAGRSGADIYLADCGTGWMARVLSKDACFSLIKDNDLPSTSTIGQFSTHFTTCTTPGWYTSTQTSTVSTVIVFFVNNTSATVATTTIVVPITQSIVAATPWRRTTSTVETQSKLSASSQSLSVPLANVQGTSPKPSPVSATSPPRTFITIEIFTQTIPITSTITHGITSTQMVLHNITATSSSTTISLIPLTATITTTVTRTVASTQIHTQPACLSSDTVGSFIPILSHLNGTDITMISLGRSLTFTPIPSWMVSGFLNNIASFFDPSDRLYKWDQNPQFFAKLVRKHMRIKYENWTEGIISLGETAYVRGMCGFRDEGGASLGG</sequence>
<evidence type="ECO:0000256" key="3">
    <source>
        <dbReference type="ARBA" id="ARBA00023163"/>
    </source>
</evidence>
<dbReference type="PANTHER" id="PTHR10535">
    <property type="entry name" value="DNA-DIRECTED RNA POLYMERASES I, II, AND III SUBUNIT RPABC1"/>
    <property type="match status" value="1"/>
</dbReference>
<dbReference type="InterPro" id="IPR000783">
    <property type="entry name" value="RNA_pol_subH/Rpb5_C"/>
</dbReference>
<comment type="subcellular location">
    <subcellularLocation>
        <location evidence="1">Nucleus</location>
    </subcellularLocation>
</comment>
<dbReference type="InterPro" id="IPR035913">
    <property type="entry name" value="RPB5-like_sf"/>
</dbReference>
<evidence type="ECO:0000256" key="1">
    <source>
        <dbReference type="ARBA" id="ARBA00004123"/>
    </source>
</evidence>
<comment type="similarity">
    <text evidence="5">Belongs to the archaeal Rpo5/eukaryotic RPB5 RNA polymerase subunit family.</text>
</comment>
<keyword evidence="3" id="KW-0804">Transcription</keyword>
<dbReference type="SUPFAM" id="SSF53036">
    <property type="entry name" value="Eukaryotic RPB5 N-terminal domain"/>
    <property type="match status" value="1"/>
</dbReference>
<evidence type="ECO:0000259" key="7">
    <source>
        <dbReference type="Pfam" id="PF03871"/>
    </source>
</evidence>
<dbReference type="GO" id="GO:0042797">
    <property type="term" value="P:tRNA transcription by RNA polymerase III"/>
    <property type="evidence" value="ECO:0007669"/>
    <property type="project" value="TreeGrafter"/>
</dbReference>
<evidence type="ECO:0000256" key="5">
    <source>
        <dbReference type="ARBA" id="ARBA00025765"/>
    </source>
</evidence>
<dbReference type="GO" id="GO:0003677">
    <property type="term" value="F:DNA binding"/>
    <property type="evidence" value="ECO:0007669"/>
    <property type="project" value="InterPro"/>
</dbReference>
<reference evidence="8 9" key="1">
    <citation type="journal article" date="2011" name="Cell">
        <title>Insight into structure and assembly of the nuclear pore complex by utilizing the genome of a eukaryotic thermophile.</title>
        <authorList>
            <person name="Amlacher S."/>
            <person name="Sarges P."/>
            <person name="Flemming D."/>
            <person name="van Noort V."/>
            <person name="Kunze R."/>
            <person name="Devos D.P."/>
            <person name="Arumugam M."/>
            <person name="Bork P."/>
            <person name="Hurt E."/>
        </authorList>
    </citation>
    <scope>NUCLEOTIDE SEQUENCE [LARGE SCALE GENOMIC DNA]</scope>
    <source>
        <strain evidence="9">DSM 1495 / CBS 144.50 / IMI 039719</strain>
    </source>
</reference>
<dbReference type="SUPFAM" id="SSF55287">
    <property type="entry name" value="RPB5-like RNA polymerase subunit"/>
    <property type="match status" value="1"/>
</dbReference>
<evidence type="ECO:0000313" key="8">
    <source>
        <dbReference type="EMBL" id="EGS21172.1"/>
    </source>
</evidence>
<dbReference type="Proteomes" id="UP000008066">
    <property type="component" value="Unassembled WGS sequence"/>
</dbReference>
<dbReference type="GO" id="GO:0005665">
    <property type="term" value="C:RNA polymerase II, core complex"/>
    <property type="evidence" value="ECO:0007669"/>
    <property type="project" value="TreeGrafter"/>
</dbReference>
<dbReference type="GO" id="GO:0005666">
    <property type="term" value="C:RNA polymerase III complex"/>
    <property type="evidence" value="ECO:0007669"/>
    <property type="project" value="UniProtKB-ARBA"/>
</dbReference>
<evidence type="ECO:0000256" key="4">
    <source>
        <dbReference type="ARBA" id="ARBA00023242"/>
    </source>
</evidence>
<dbReference type="InterPro" id="IPR020608">
    <property type="entry name" value="RNA_pol_subH/Rpb5_CS"/>
</dbReference>
<dbReference type="GO" id="GO:0005736">
    <property type="term" value="C:RNA polymerase I complex"/>
    <property type="evidence" value="ECO:0007669"/>
    <property type="project" value="TreeGrafter"/>
</dbReference>
<dbReference type="PROSITE" id="PS01110">
    <property type="entry name" value="RNA_POL_H_23KD"/>
    <property type="match status" value="1"/>
</dbReference>
<evidence type="ECO:0000259" key="6">
    <source>
        <dbReference type="Pfam" id="PF01191"/>
    </source>
</evidence>